<dbReference type="GO" id="GO:0005737">
    <property type="term" value="C:cytoplasm"/>
    <property type="evidence" value="ECO:0007669"/>
    <property type="project" value="UniProtKB-SubCell"/>
</dbReference>
<dbReference type="EC" id="2.7.2.8" evidence="9"/>
<dbReference type="InterPro" id="IPR037528">
    <property type="entry name" value="ArgB"/>
</dbReference>
<keyword evidence="6 9" id="KW-0418">Kinase</keyword>
<dbReference type="AlphaFoldDB" id="A0AAW7ZLG7"/>
<feature type="site" description="Transition state stabilizer" evidence="9">
    <location>
        <position position="244"/>
    </location>
</feature>
<evidence type="ECO:0000313" key="12">
    <source>
        <dbReference type="Proteomes" id="UP001172911"/>
    </source>
</evidence>
<sequence>MLTPLEKAGILVEALPYIKKFYGKTVVIKYGGHAMINSDLKQAVMTDLVLMKFVGINPVVVHGGGPEITGMLKRLGVDSRFVGGLRVTDEVTMEVVEMVLGKINKEIASLINGLGGRGVGLSGKDANLLTAVKKLGSDRQDIGFVGEVKEVNPSLLETVINEGYIPVVSPVGVGQGGQSYNINADYAASAIATALKADKLIILTDVEGILEDRNNKESLISTVKIDDISTLTERGVLQGGMIPKVECCVNAIKGGVNSTHILDGRVPHSILLEVFTDKGIGTMVVP</sequence>
<dbReference type="GO" id="GO:0042450">
    <property type="term" value="P:L-arginine biosynthetic process via ornithine"/>
    <property type="evidence" value="ECO:0007669"/>
    <property type="project" value="UniProtKB-UniRule"/>
</dbReference>
<evidence type="ECO:0000313" key="11">
    <source>
        <dbReference type="EMBL" id="MDO7789186.1"/>
    </source>
</evidence>
<feature type="domain" description="Aspartate/glutamate/uridylate kinase" evidence="10">
    <location>
        <begin position="24"/>
        <end position="263"/>
    </location>
</feature>
<keyword evidence="7 9" id="KW-0067">ATP-binding</keyword>
<evidence type="ECO:0000256" key="1">
    <source>
        <dbReference type="ARBA" id="ARBA00004828"/>
    </source>
</evidence>
<evidence type="ECO:0000256" key="5">
    <source>
        <dbReference type="ARBA" id="ARBA00022741"/>
    </source>
</evidence>
<keyword evidence="12" id="KW-1185">Reference proteome</keyword>
<dbReference type="Proteomes" id="UP001172911">
    <property type="component" value="Unassembled WGS sequence"/>
</dbReference>
<dbReference type="Gene3D" id="3.40.1160.10">
    <property type="entry name" value="Acetylglutamate kinase-like"/>
    <property type="match status" value="1"/>
</dbReference>
<dbReference type="Pfam" id="PF00696">
    <property type="entry name" value="AA_kinase"/>
    <property type="match status" value="1"/>
</dbReference>
<comment type="pathway">
    <text evidence="1 9">Amino-acid biosynthesis; L-arginine biosynthesis; N(2)-acetyl-L-ornithine from L-glutamate: step 2/4.</text>
</comment>
<feature type="binding site" evidence="9">
    <location>
        <position position="181"/>
    </location>
    <ligand>
        <name>substrate</name>
    </ligand>
</feature>
<comment type="similarity">
    <text evidence="9">Belongs to the acetylglutamate kinase family. ArgB subfamily.</text>
</comment>
<dbReference type="NCBIfam" id="TIGR00761">
    <property type="entry name" value="argB"/>
    <property type="match status" value="1"/>
</dbReference>
<feature type="site" description="Transition state stabilizer" evidence="9">
    <location>
        <position position="29"/>
    </location>
</feature>
<dbReference type="PANTHER" id="PTHR23342:SF0">
    <property type="entry name" value="N-ACETYLGLUTAMATE SYNTHASE, MITOCHONDRIAL"/>
    <property type="match status" value="1"/>
</dbReference>
<dbReference type="PRINTS" id="PR00474">
    <property type="entry name" value="GLU5KINASE"/>
</dbReference>
<dbReference type="SUPFAM" id="SSF53633">
    <property type="entry name" value="Carbamate kinase-like"/>
    <property type="match status" value="1"/>
</dbReference>
<keyword evidence="2 9" id="KW-0055">Arginine biosynthesis</keyword>
<dbReference type="GO" id="GO:0003991">
    <property type="term" value="F:acetylglutamate kinase activity"/>
    <property type="evidence" value="ECO:0007669"/>
    <property type="project" value="UniProtKB-UniRule"/>
</dbReference>
<dbReference type="InterPro" id="IPR001057">
    <property type="entry name" value="Glu/AcGlu_kinase"/>
</dbReference>
<feature type="binding site" evidence="9">
    <location>
        <begin position="64"/>
        <end position="65"/>
    </location>
    <ligand>
        <name>substrate</name>
    </ligand>
</feature>
<keyword evidence="5 9" id="KW-0547">Nucleotide-binding</keyword>
<evidence type="ECO:0000256" key="8">
    <source>
        <dbReference type="ARBA" id="ARBA00048141"/>
    </source>
</evidence>
<organism evidence="11 12">
    <name type="scientific">Desulforamulus aquiferis</name>
    <dbReference type="NCBI Taxonomy" id="1397668"/>
    <lineage>
        <taxon>Bacteria</taxon>
        <taxon>Bacillati</taxon>
        <taxon>Bacillota</taxon>
        <taxon>Clostridia</taxon>
        <taxon>Eubacteriales</taxon>
        <taxon>Peptococcaceae</taxon>
        <taxon>Desulforamulus</taxon>
    </lineage>
</organism>
<evidence type="ECO:0000259" key="10">
    <source>
        <dbReference type="Pfam" id="PF00696"/>
    </source>
</evidence>
<evidence type="ECO:0000256" key="9">
    <source>
        <dbReference type="HAMAP-Rule" id="MF_00082"/>
    </source>
</evidence>
<keyword evidence="3 9" id="KW-0028">Amino-acid biosynthesis</keyword>
<dbReference type="FunFam" id="3.40.1160.10:FF:000004">
    <property type="entry name" value="Acetylglutamate kinase"/>
    <property type="match status" value="1"/>
</dbReference>
<evidence type="ECO:0000256" key="6">
    <source>
        <dbReference type="ARBA" id="ARBA00022777"/>
    </source>
</evidence>
<dbReference type="PIRSF" id="PIRSF000728">
    <property type="entry name" value="NAGK"/>
    <property type="match status" value="1"/>
</dbReference>
<evidence type="ECO:0000256" key="2">
    <source>
        <dbReference type="ARBA" id="ARBA00022571"/>
    </source>
</evidence>
<dbReference type="InterPro" id="IPR036393">
    <property type="entry name" value="AceGlu_kinase-like_sf"/>
</dbReference>
<dbReference type="HAMAP" id="MF_00082">
    <property type="entry name" value="ArgB"/>
    <property type="match status" value="1"/>
</dbReference>
<comment type="caution">
    <text evidence="11">The sequence shown here is derived from an EMBL/GenBank/DDBJ whole genome shotgun (WGS) entry which is preliminary data.</text>
</comment>
<dbReference type="InterPro" id="IPR004662">
    <property type="entry name" value="AcgluKinase_fam"/>
</dbReference>
<dbReference type="CDD" id="cd04250">
    <property type="entry name" value="AAK_NAGK-C"/>
    <property type="match status" value="1"/>
</dbReference>
<dbReference type="EMBL" id="JARPTC010000041">
    <property type="protein sequence ID" value="MDO7789186.1"/>
    <property type="molecule type" value="Genomic_DNA"/>
</dbReference>
<dbReference type="InterPro" id="IPR041727">
    <property type="entry name" value="NAGK-C"/>
</dbReference>
<name>A0AAW7ZLG7_9FIRM</name>
<feature type="binding site" evidence="9">
    <location>
        <position position="86"/>
    </location>
    <ligand>
        <name>substrate</name>
    </ligand>
</feature>
<evidence type="ECO:0000256" key="3">
    <source>
        <dbReference type="ARBA" id="ARBA00022605"/>
    </source>
</evidence>
<dbReference type="GO" id="GO:0005524">
    <property type="term" value="F:ATP binding"/>
    <property type="evidence" value="ECO:0007669"/>
    <property type="project" value="UniProtKB-UniRule"/>
</dbReference>
<proteinExistence type="inferred from homology"/>
<dbReference type="RefSeq" id="WP_304545799.1">
    <property type="nucleotide sequence ID" value="NZ_JARPTC010000041.1"/>
</dbReference>
<comment type="subcellular location">
    <subcellularLocation>
        <location evidence="9">Cytoplasm</location>
    </subcellularLocation>
</comment>
<accession>A0AAW7ZLG7</accession>
<reference evidence="11" key="2">
    <citation type="submission" date="2023-03" db="EMBL/GenBank/DDBJ databases">
        <authorList>
            <person name="Zhang Z."/>
        </authorList>
    </citation>
    <scope>NUCLEOTIDE SEQUENCE</scope>
    <source>
        <strain evidence="11">DSA</strain>
    </source>
</reference>
<gene>
    <name evidence="9 11" type="primary">argB</name>
    <name evidence="11" type="ORF">P6N53_18400</name>
</gene>
<dbReference type="InterPro" id="IPR001048">
    <property type="entry name" value="Asp/Glu/Uridylate_kinase"/>
</dbReference>
<evidence type="ECO:0000256" key="7">
    <source>
        <dbReference type="ARBA" id="ARBA00022840"/>
    </source>
</evidence>
<protein>
    <recommendedName>
        <fullName evidence="9">Acetylglutamate kinase</fullName>
        <ecNumber evidence="9">2.7.2.8</ecNumber>
    </recommendedName>
    <alternativeName>
        <fullName evidence="9">N-acetyl-L-glutamate 5-phosphotransferase</fullName>
    </alternativeName>
    <alternativeName>
        <fullName evidence="9">NAG kinase</fullName>
        <shortName evidence="9">NAGK</shortName>
    </alternativeName>
</protein>
<comment type="function">
    <text evidence="9">Catalyzes the ATP-dependent phosphorylation of N-acetyl-L-glutamate.</text>
</comment>
<evidence type="ECO:0000256" key="4">
    <source>
        <dbReference type="ARBA" id="ARBA00022679"/>
    </source>
</evidence>
<keyword evidence="4 9" id="KW-0808">Transferase</keyword>
<dbReference type="PANTHER" id="PTHR23342">
    <property type="entry name" value="N-ACETYLGLUTAMATE SYNTHASE"/>
    <property type="match status" value="1"/>
</dbReference>
<keyword evidence="9" id="KW-0963">Cytoplasm</keyword>
<reference evidence="11" key="1">
    <citation type="journal article" date="2023" name="J. Hazard. Mater.">
        <title>Anaerobic biodegradation of pyrene and benzo[a]pyrene by a new sulfate-reducing Desulforamulus aquiferis strain DSA.</title>
        <authorList>
            <person name="Zhang Z."/>
            <person name="Sun J."/>
            <person name="Gong X."/>
            <person name="Wang C."/>
            <person name="Wang H."/>
        </authorList>
    </citation>
    <scope>NUCLEOTIDE SEQUENCE</scope>
    <source>
        <strain evidence="11">DSA</strain>
    </source>
</reference>
<comment type="catalytic activity">
    <reaction evidence="8 9">
        <text>N-acetyl-L-glutamate + ATP = N-acetyl-L-glutamyl 5-phosphate + ADP</text>
        <dbReference type="Rhea" id="RHEA:14629"/>
        <dbReference type="ChEBI" id="CHEBI:30616"/>
        <dbReference type="ChEBI" id="CHEBI:44337"/>
        <dbReference type="ChEBI" id="CHEBI:57936"/>
        <dbReference type="ChEBI" id="CHEBI:456216"/>
        <dbReference type="EC" id="2.7.2.8"/>
    </reaction>
</comment>